<feature type="non-terminal residue" evidence="1">
    <location>
        <position position="30"/>
    </location>
</feature>
<protein>
    <submittedName>
        <fullName evidence="1">Uncharacterized protein</fullName>
    </submittedName>
</protein>
<comment type="caution">
    <text evidence="1">The sequence shown here is derived from an EMBL/GenBank/DDBJ whole genome shotgun (WGS) entry which is preliminary data.</text>
</comment>
<gene>
    <name evidence="1" type="ORF">AVEN_264613_1</name>
</gene>
<organism evidence="1 2">
    <name type="scientific">Araneus ventricosus</name>
    <name type="common">Orbweaver spider</name>
    <name type="synonym">Epeira ventricosa</name>
    <dbReference type="NCBI Taxonomy" id="182803"/>
    <lineage>
        <taxon>Eukaryota</taxon>
        <taxon>Metazoa</taxon>
        <taxon>Ecdysozoa</taxon>
        <taxon>Arthropoda</taxon>
        <taxon>Chelicerata</taxon>
        <taxon>Arachnida</taxon>
        <taxon>Araneae</taxon>
        <taxon>Araneomorphae</taxon>
        <taxon>Entelegynae</taxon>
        <taxon>Araneoidea</taxon>
        <taxon>Araneidae</taxon>
        <taxon>Araneus</taxon>
    </lineage>
</organism>
<dbReference type="Proteomes" id="UP000499080">
    <property type="component" value="Unassembled WGS sequence"/>
</dbReference>
<accession>A0A4Y2FSF0</accession>
<name>A0A4Y2FSF0_ARAVE</name>
<dbReference type="EMBL" id="BGPR01001028">
    <property type="protein sequence ID" value="GBM43395.1"/>
    <property type="molecule type" value="Genomic_DNA"/>
</dbReference>
<proteinExistence type="predicted"/>
<dbReference type="AlphaFoldDB" id="A0A4Y2FSF0"/>
<keyword evidence="2" id="KW-1185">Reference proteome</keyword>
<reference evidence="1 2" key="1">
    <citation type="journal article" date="2019" name="Sci. Rep.">
        <title>Orb-weaving spider Araneus ventricosus genome elucidates the spidroin gene catalogue.</title>
        <authorList>
            <person name="Kono N."/>
            <person name="Nakamura H."/>
            <person name="Ohtoshi R."/>
            <person name="Moran D.A.P."/>
            <person name="Shinohara A."/>
            <person name="Yoshida Y."/>
            <person name="Fujiwara M."/>
            <person name="Mori M."/>
            <person name="Tomita M."/>
            <person name="Arakawa K."/>
        </authorList>
    </citation>
    <scope>NUCLEOTIDE SEQUENCE [LARGE SCALE GENOMIC DNA]</scope>
</reference>
<evidence type="ECO:0000313" key="2">
    <source>
        <dbReference type="Proteomes" id="UP000499080"/>
    </source>
</evidence>
<evidence type="ECO:0000313" key="1">
    <source>
        <dbReference type="EMBL" id="GBM43395.1"/>
    </source>
</evidence>
<sequence>MKSCEPNSLSTSSISGRSPECLRDRIFDVN</sequence>